<evidence type="ECO:0000256" key="1">
    <source>
        <dbReference type="ARBA" id="ARBA00023015"/>
    </source>
</evidence>
<dbReference type="PANTHER" id="PTHR46796">
    <property type="entry name" value="HTH-TYPE TRANSCRIPTIONAL ACTIVATOR RHAS-RELATED"/>
    <property type="match status" value="1"/>
</dbReference>
<dbReference type="RefSeq" id="WP_149391837.1">
    <property type="nucleotide sequence ID" value="NZ_SMRS01000012.1"/>
</dbReference>
<dbReference type="Gene3D" id="1.10.10.60">
    <property type="entry name" value="Homeodomain-like"/>
    <property type="match status" value="2"/>
</dbReference>
<dbReference type="PROSITE" id="PS01124">
    <property type="entry name" value="HTH_ARAC_FAMILY_2"/>
    <property type="match status" value="1"/>
</dbReference>
<dbReference type="AlphaFoldDB" id="A0A5A9VYV7"/>
<evidence type="ECO:0000313" key="6">
    <source>
        <dbReference type="Proteomes" id="UP000325302"/>
    </source>
</evidence>
<evidence type="ECO:0000256" key="3">
    <source>
        <dbReference type="ARBA" id="ARBA00023163"/>
    </source>
</evidence>
<dbReference type="Proteomes" id="UP000325302">
    <property type="component" value="Unassembled WGS sequence"/>
</dbReference>
<keyword evidence="3" id="KW-0804">Transcription</keyword>
<comment type="caution">
    <text evidence="5">The sequence shown here is derived from an EMBL/GenBank/DDBJ whole genome shotgun (WGS) entry which is preliminary data.</text>
</comment>
<dbReference type="PANTHER" id="PTHR46796:SF6">
    <property type="entry name" value="ARAC SUBFAMILY"/>
    <property type="match status" value="1"/>
</dbReference>
<organism evidence="5 6">
    <name type="scientific">Nitrincola tapanii</name>
    <dbReference type="NCBI Taxonomy" id="1708751"/>
    <lineage>
        <taxon>Bacteria</taxon>
        <taxon>Pseudomonadati</taxon>
        <taxon>Pseudomonadota</taxon>
        <taxon>Gammaproteobacteria</taxon>
        <taxon>Oceanospirillales</taxon>
        <taxon>Oceanospirillaceae</taxon>
        <taxon>Nitrincola</taxon>
    </lineage>
</organism>
<dbReference type="GO" id="GO:0003700">
    <property type="term" value="F:DNA-binding transcription factor activity"/>
    <property type="evidence" value="ECO:0007669"/>
    <property type="project" value="InterPro"/>
</dbReference>
<dbReference type="OrthoDB" id="5622169at2"/>
<evidence type="ECO:0000256" key="2">
    <source>
        <dbReference type="ARBA" id="ARBA00023125"/>
    </source>
</evidence>
<dbReference type="InterPro" id="IPR009057">
    <property type="entry name" value="Homeodomain-like_sf"/>
</dbReference>
<evidence type="ECO:0000259" key="4">
    <source>
        <dbReference type="PROSITE" id="PS01124"/>
    </source>
</evidence>
<dbReference type="InterPro" id="IPR050204">
    <property type="entry name" value="AraC_XylS_family_regulators"/>
</dbReference>
<reference evidence="5 6" key="1">
    <citation type="submission" date="2019-03" db="EMBL/GenBank/DDBJ databases">
        <title>Nitrincola sp. nov. isolated from an Indian soda lake.</title>
        <authorList>
            <person name="Joshi A."/>
            <person name="Thite S.V."/>
            <person name="Joseph N."/>
            <person name="Dhotre D."/>
            <person name="Moorthy M."/>
            <person name="Shouche Y.S."/>
        </authorList>
    </citation>
    <scope>NUCLEOTIDE SEQUENCE [LARGE SCALE GENOMIC DNA]</scope>
    <source>
        <strain evidence="5 6">MEB193</strain>
    </source>
</reference>
<keyword evidence="6" id="KW-1185">Reference proteome</keyword>
<keyword evidence="1" id="KW-0805">Transcription regulation</keyword>
<accession>A0A5A9VYV7</accession>
<dbReference type="Pfam" id="PF12833">
    <property type="entry name" value="HTH_18"/>
    <property type="match status" value="1"/>
</dbReference>
<keyword evidence="2" id="KW-0238">DNA-binding</keyword>
<dbReference type="InterPro" id="IPR018060">
    <property type="entry name" value="HTH_AraC"/>
</dbReference>
<dbReference type="GO" id="GO:0043565">
    <property type="term" value="F:sequence-specific DNA binding"/>
    <property type="evidence" value="ECO:0007669"/>
    <property type="project" value="InterPro"/>
</dbReference>
<proteinExistence type="predicted"/>
<sequence length="292" mass="33415">MNKIITPDELPLWVPGDMLSSSKELGWKDISQRSYYYKGQEVPIPALDHFMIVSYHKGLTPMYRRIEESTGIKTTCSPSDISLLSNSQNSYWDWTEDIIVSHIYLSNQFMSRIATEITEKPIENIILHDILQLRDPLISSIVECLNNEVRSSGLGGSVYAEALGIQLAVHLLRNYANLQFKESTVLKLSKSQEKIIREYINTNLHKNIKIEDLSNQVGMGVWNFSKRFKQSFHCSPHVFLTRTRADKAKKLICEGDFAIKEIAYLCGFSDQAHLTRTLSKIFGITPKKLRNL</sequence>
<feature type="domain" description="HTH araC/xylS-type" evidence="4">
    <location>
        <begin position="194"/>
        <end position="292"/>
    </location>
</feature>
<dbReference type="SMART" id="SM00342">
    <property type="entry name" value="HTH_ARAC"/>
    <property type="match status" value="1"/>
</dbReference>
<dbReference type="SUPFAM" id="SSF46689">
    <property type="entry name" value="Homeodomain-like"/>
    <property type="match status" value="2"/>
</dbReference>
<dbReference type="EMBL" id="SMRS01000012">
    <property type="protein sequence ID" value="KAA0873573.1"/>
    <property type="molecule type" value="Genomic_DNA"/>
</dbReference>
<evidence type="ECO:0000313" key="5">
    <source>
        <dbReference type="EMBL" id="KAA0873573.1"/>
    </source>
</evidence>
<name>A0A5A9VYV7_9GAMM</name>
<protein>
    <submittedName>
        <fullName evidence="5">AraC family transcriptional regulator</fullName>
    </submittedName>
</protein>
<gene>
    <name evidence="5" type="ORF">E1H14_12590</name>
</gene>